<dbReference type="PANTHER" id="PTHR33841">
    <property type="entry name" value="DNA METHYLTRANSFERASE YEEA-RELATED"/>
    <property type="match status" value="1"/>
</dbReference>
<comment type="similarity">
    <text evidence="1">Belongs to the N(4)/N(6)-methyltransferase family.</text>
</comment>
<dbReference type="InterPro" id="IPR050953">
    <property type="entry name" value="N4_N6_ade-DNA_methylase"/>
</dbReference>
<name>A0A1H4EG30_XYLRU</name>
<evidence type="ECO:0000256" key="1">
    <source>
        <dbReference type="ARBA" id="ARBA00006594"/>
    </source>
</evidence>
<evidence type="ECO:0000259" key="6">
    <source>
        <dbReference type="Pfam" id="PF02384"/>
    </source>
</evidence>
<dbReference type="InterPro" id="IPR003356">
    <property type="entry name" value="DNA_methylase_A-5"/>
</dbReference>
<dbReference type="EC" id="2.1.1.72" evidence="2"/>
<dbReference type="PRINTS" id="PR00507">
    <property type="entry name" value="N12N6MTFRASE"/>
</dbReference>
<accession>A0A1H4EG30</accession>
<evidence type="ECO:0000256" key="2">
    <source>
        <dbReference type="ARBA" id="ARBA00011900"/>
    </source>
</evidence>
<evidence type="ECO:0000256" key="5">
    <source>
        <dbReference type="ARBA" id="ARBA00047942"/>
    </source>
</evidence>
<dbReference type="SUPFAM" id="SSF53335">
    <property type="entry name" value="S-adenosyl-L-methionine-dependent methyltransferases"/>
    <property type="match status" value="1"/>
</dbReference>
<dbReference type="AlphaFoldDB" id="A0A1H4EG30"/>
<feature type="domain" description="DNA methylase adenine-specific" evidence="6">
    <location>
        <begin position="300"/>
        <end position="509"/>
    </location>
</feature>
<dbReference type="GO" id="GO:0009007">
    <property type="term" value="F:site-specific DNA-methyltransferase (adenine-specific) activity"/>
    <property type="evidence" value="ECO:0007669"/>
    <property type="project" value="UniProtKB-EC"/>
</dbReference>
<evidence type="ECO:0000256" key="4">
    <source>
        <dbReference type="ARBA" id="ARBA00022679"/>
    </source>
</evidence>
<dbReference type="InterPro" id="IPR041635">
    <property type="entry name" value="Type_ISP_LLaBIII_C"/>
</dbReference>
<dbReference type="Pfam" id="PF02384">
    <property type="entry name" value="N6_Mtase"/>
    <property type="match status" value="1"/>
</dbReference>
<proteinExistence type="inferred from homology"/>
<gene>
    <name evidence="8" type="ORF">SAMN05216462_2774</name>
</gene>
<dbReference type="PANTHER" id="PTHR33841:SF1">
    <property type="entry name" value="DNA METHYLTRANSFERASE A"/>
    <property type="match status" value="1"/>
</dbReference>
<dbReference type="InterPro" id="IPR029063">
    <property type="entry name" value="SAM-dependent_MTases_sf"/>
</dbReference>
<protein>
    <recommendedName>
        <fullName evidence="2">site-specific DNA-methyltransferase (adenine-specific)</fullName>
        <ecNumber evidence="2">2.1.1.72</ecNumber>
    </recommendedName>
</protein>
<dbReference type="GO" id="GO:0003677">
    <property type="term" value="F:DNA binding"/>
    <property type="evidence" value="ECO:0007669"/>
    <property type="project" value="InterPro"/>
</dbReference>
<dbReference type="GO" id="GO:0008170">
    <property type="term" value="F:N-methyltransferase activity"/>
    <property type="evidence" value="ECO:0007669"/>
    <property type="project" value="InterPro"/>
</dbReference>
<evidence type="ECO:0000259" key="7">
    <source>
        <dbReference type="Pfam" id="PF18135"/>
    </source>
</evidence>
<evidence type="ECO:0000313" key="8">
    <source>
        <dbReference type="EMBL" id="SEA83540.1"/>
    </source>
</evidence>
<dbReference type="Gene3D" id="3.40.50.150">
    <property type="entry name" value="Vaccinia Virus protein VP39"/>
    <property type="match status" value="1"/>
</dbReference>
<evidence type="ECO:0000256" key="3">
    <source>
        <dbReference type="ARBA" id="ARBA00022603"/>
    </source>
</evidence>
<keyword evidence="3 8" id="KW-0489">Methyltransferase</keyword>
<reference evidence="8 9" key="1">
    <citation type="submission" date="2016-10" db="EMBL/GenBank/DDBJ databases">
        <authorList>
            <person name="de Groot N.N."/>
        </authorList>
    </citation>
    <scope>NUCLEOTIDE SEQUENCE [LARGE SCALE GENOMIC DNA]</scope>
    <source>
        <strain evidence="8 9">D31d</strain>
    </source>
</reference>
<dbReference type="GO" id="GO:0032259">
    <property type="term" value="P:methylation"/>
    <property type="evidence" value="ECO:0007669"/>
    <property type="project" value="UniProtKB-KW"/>
</dbReference>
<comment type="catalytic activity">
    <reaction evidence="5">
        <text>a 2'-deoxyadenosine in DNA + S-adenosyl-L-methionine = an N(6)-methyl-2'-deoxyadenosine in DNA + S-adenosyl-L-homocysteine + H(+)</text>
        <dbReference type="Rhea" id="RHEA:15197"/>
        <dbReference type="Rhea" id="RHEA-COMP:12418"/>
        <dbReference type="Rhea" id="RHEA-COMP:12419"/>
        <dbReference type="ChEBI" id="CHEBI:15378"/>
        <dbReference type="ChEBI" id="CHEBI:57856"/>
        <dbReference type="ChEBI" id="CHEBI:59789"/>
        <dbReference type="ChEBI" id="CHEBI:90615"/>
        <dbReference type="ChEBI" id="CHEBI:90616"/>
        <dbReference type="EC" id="2.1.1.72"/>
    </reaction>
</comment>
<organism evidence="8 9">
    <name type="scientific">Xylanibacter ruminicola</name>
    <name type="common">Prevotella ruminicola</name>
    <dbReference type="NCBI Taxonomy" id="839"/>
    <lineage>
        <taxon>Bacteria</taxon>
        <taxon>Pseudomonadati</taxon>
        <taxon>Bacteroidota</taxon>
        <taxon>Bacteroidia</taxon>
        <taxon>Bacteroidales</taxon>
        <taxon>Prevotellaceae</taxon>
        <taxon>Xylanibacter</taxon>
    </lineage>
</organism>
<dbReference type="Proteomes" id="UP000182257">
    <property type="component" value="Unassembled WGS sequence"/>
</dbReference>
<dbReference type="RefSeq" id="WP_074762003.1">
    <property type="nucleotide sequence ID" value="NZ_FNRF01000005.1"/>
</dbReference>
<keyword evidence="4" id="KW-0808">Transferase</keyword>
<dbReference type="OrthoDB" id="9759819at2"/>
<sequence length="1057" mass="122115">MKSDEEIIKSYTKAVNKKYSSGEASELTYRTPLENFLYDIFDGKYDIMGEKKLMLCGKPDIAIVKDRVTIAVFETKDIGKGDLDGKGKNQEQFDRYKQAINHIVFTDYIDFHFYENGELKETICIGSQKKDKIEFDQIKIEELIASIRKFVPNGAPEIRSTKLLADLMARKAKLMCETITQVLNDNTINDDAKGLLISTYNEIKDGLIQGIDIKGFAKIYSQTVAYGLFAARLNDTTPNDFSRAEAADLIPKTNRLLRGIFNNLAGNNIHENISWIVDDLVNMFSKTELMKMFEKEIKKDRDPLVHFYEDFLTAFDPEDKKNRGVWYTPIEIVRFIVKSVDVLLRNKMDVVDGLANSELVPNRTVEGNELVPKVQTLDPATGTGTFLAEVINLVSEEYGNGSMLWQKFVHENLLKRLYGFEIQMASYTVAHIKVDMVLRRTKYKIKDSDHFGICLTDSLRRNMGKGDSNTGYWISREQEEANRIKAQCPIMVMIGNPPYNGESKNKGKEIEKLVSAYKLEPGRNDLTIPDAKWVNNDYVKFIGLAQQFIHENNGGIIGYINANSYLESLTFRGMRYQLLKEFDEIYIINLHGDSKTRETSLRGEKEENVFQIQPGVCINLFVKKQLAEDEVRADDHMAEVYYTNVYGSKKKKLALLNENDVSTLEFNKLELHAPMYFLVPINFSYEEEFYEGFSPDELFTIGGVGMCSKRDKIAFRDTEESIRQVTTDLVSLSESEIKSKYDIKKESDDSKISNAIKHIKDFGLKDEFYKRALYRPFDNKYTYFSNKSKGFLARPVYEIMRHLAHADSKKNLGLIIGQCGNVVGDIPWNLAFVTNTITDLNVFYRGGGYVYPLYVNTKKETTYGDSSSQEFSEGKDCIVPNLNERIMRVIEMNLGERPSPEDLFDYIYAVLYSPWYRERYKEFLKRDFPRIPYPKDTTTFDKLVLAGKKLREFHLMKDCGKWNARHRFPCMGEGSDTLEYRRWENGKIYFNDTQYFDDVPKNVWDFYIGGYQVADKWLKDRINTDISYNEIVHYQNILYSIENTIGLMKEIDEILIS</sequence>
<dbReference type="Pfam" id="PF18135">
    <property type="entry name" value="Type_ISP_C"/>
    <property type="match status" value="1"/>
</dbReference>
<feature type="domain" description="Type ISP restriction-modification enzyme LLaBIII C-terminal specificity" evidence="7">
    <location>
        <begin position="697"/>
        <end position="1049"/>
    </location>
</feature>
<dbReference type="EMBL" id="FNRF01000005">
    <property type="protein sequence ID" value="SEA83540.1"/>
    <property type="molecule type" value="Genomic_DNA"/>
</dbReference>
<evidence type="ECO:0000313" key="9">
    <source>
        <dbReference type="Proteomes" id="UP000182257"/>
    </source>
</evidence>